<evidence type="ECO:0000256" key="2">
    <source>
        <dbReference type="ARBA" id="ARBA00022475"/>
    </source>
</evidence>
<evidence type="ECO:0008006" key="11">
    <source>
        <dbReference type="Google" id="ProtNLM"/>
    </source>
</evidence>
<feature type="domain" description="MacB-like periplasmic core" evidence="8">
    <location>
        <begin position="490"/>
        <end position="635"/>
    </location>
</feature>
<dbReference type="Pfam" id="PF12704">
    <property type="entry name" value="MacB_PCD"/>
    <property type="match status" value="2"/>
</dbReference>
<feature type="domain" description="ABC3 transporter permease C-terminal" evidence="7">
    <location>
        <begin position="289"/>
        <end position="405"/>
    </location>
</feature>
<evidence type="ECO:0000313" key="10">
    <source>
        <dbReference type="Proteomes" id="UP000003586"/>
    </source>
</evidence>
<gene>
    <name evidence="9" type="ORF">NIASO_07450</name>
</gene>
<evidence type="ECO:0000256" key="6">
    <source>
        <dbReference type="SAM" id="Phobius"/>
    </source>
</evidence>
<dbReference type="STRING" id="929713.NIASO_07450"/>
<feature type="transmembrane region" description="Helical" evidence="6">
    <location>
        <begin position="760"/>
        <end position="784"/>
    </location>
</feature>
<evidence type="ECO:0000259" key="8">
    <source>
        <dbReference type="Pfam" id="PF12704"/>
    </source>
</evidence>
<dbReference type="KEGG" id="nso:NIASO_07450"/>
<dbReference type="PANTHER" id="PTHR30572:SF18">
    <property type="entry name" value="ABC-TYPE MACROLIDE FAMILY EXPORT SYSTEM PERMEASE COMPONENT 2"/>
    <property type="match status" value="1"/>
</dbReference>
<keyword evidence="4 6" id="KW-1133">Transmembrane helix</keyword>
<organism evidence="9 10">
    <name type="scientific">Niabella soli DSM 19437</name>
    <dbReference type="NCBI Taxonomy" id="929713"/>
    <lineage>
        <taxon>Bacteria</taxon>
        <taxon>Pseudomonadati</taxon>
        <taxon>Bacteroidota</taxon>
        <taxon>Chitinophagia</taxon>
        <taxon>Chitinophagales</taxon>
        <taxon>Chitinophagaceae</taxon>
        <taxon>Niabella</taxon>
    </lineage>
</organism>
<keyword evidence="10" id="KW-1185">Reference proteome</keyword>
<dbReference type="OrthoDB" id="1451596at2"/>
<evidence type="ECO:0000313" key="9">
    <source>
        <dbReference type="EMBL" id="AHF15036.1"/>
    </source>
</evidence>
<dbReference type="RefSeq" id="WP_008584924.1">
    <property type="nucleotide sequence ID" value="NZ_CP007035.1"/>
</dbReference>
<protein>
    <recommendedName>
        <fullName evidence="11">ABC transporter permease</fullName>
    </recommendedName>
</protein>
<evidence type="ECO:0000259" key="7">
    <source>
        <dbReference type="Pfam" id="PF02687"/>
    </source>
</evidence>
<proteinExistence type="predicted"/>
<feature type="transmembrane region" description="Helical" evidence="6">
    <location>
        <begin position="422"/>
        <end position="445"/>
    </location>
</feature>
<dbReference type="eggNOG" id="COG0577">
    <property type="taxonomic scope" value="Bacteria"/>
</dbReference>
<feature type="transmembrane region" description="Helical" evidence="6">
    <location>
        <begin position="678"/>
        <end position="702"/>
    </location>
</feature>
<dbReference type="PANTHER" id="PTHR30572">
    <property type="entry name" value="MEMBRANE COMPONENT OF TRANSPORTER-RELATED"/>
    <property type="match status" value="1"/>
</dbReference>
<evidence type="ECO:0000256" key="4">
    <source>
        <dbReference type="ARBA" id="ARBA00022989"/>
    </source>
</evidence>
<dbReference type="Pfam" id="PF02687">
    <property type="entry name" value="FtsX"/>
    <property type="match status" value="2"/>
</dbReference>
<feature type="transmembrane region" description="Helical" evidence="6">
    <location>
        <begin position="730"/>
        <end position="748"/>
    </location>
</feature>
<dbReference type="HOGENOM" id="CLU_008713_1_0_10"/>
<accession>W0F109</accession>
<feature type="transmembrane region" description="Helical" evidence="6">
    <location>
        <begin position="21"/>
        <end position="42"/>
    </location>
</feature>
<dbReference type="GO" id="GO:0022857">
    <property type="term" value="F:transmembrane transporter activity"/>
    <property type="evidence" value="ECO:0007669"/>
    <property type="project" value="TreeGrafter"/>
</dbReference>
<keyword evidence="5 6" id="KW-0472">Membrane</keyword>
<dbReference type="Proteomes" id="UP000003586">
    <property type="component" value="Chromosome"/>
</dbReference>
<comment type="subcellular location">
    <subcellularLocation>
        <location evidence="1">Cell membrane</location>
        <topology evidence="1">Multi-pass membrane protein</topology>
    </subcellularLocation>
</comment>
<keyword evidence="2" id="KW-1003">Cell membrane</keyword>
<sequence>MLKNHIKIAWRNIRKHSLYSAVNIIGLFAGILFFFLIGAYVWSELQVNQQLKQEKNQYILTSEWKDPNMGYDLATLGPLAKRLKQDYPGLVKNYYRYDGISAIVSKGDKHLKEIVQLGDSTLLTMYGFKTLYGNPATALDQPFSVVITDAIAKKYFGKTDVVGEMVALRSYDGAIHDFKITAVLDAIPENTVTALTPDYPGSIFVPTANYTYFGRNDLDNWNNIQIASYIELQEGVKPGDLTAPIKQLLKQNTSSAVQANLTVRPVALGVYHLLRNNAAVEKMLYTLSFVALFILIMAVINFVNIAISSAGTRMREIGVRKVIGGLRAQLVLQFLSESVILVALATVLAIAAYPVAKTVFSEIVGKPLPLLSAFPVCFVLIPVWLILLIGLLAGIYPAIRLSSVNTVTAMKGMLRSVGESVLLRKGLLGFQFTVALVVLVTTVIISRQVAYFFGGSLGYNKEYMVAAQVPRDWTKSGVDKMIAIRDQFARIPEVKDVSLSYEIPNGNNVGIVPVFKSGEDSTRARTFQLLSTDEKYLGSYGLSLKSGLFFDGHKRDSGRVVLNETGAAALGYKNAEDAIGKQIRVPGDPTVFTVKGIIKDFHFDGMWAKIAPVMFFNIDFNPRYRFLSFRLKPGNIQASLKTIQKKWAALIPEASFEYHFMDESLKIIYAKELQLQKAAYTATVLTMVIVLLGIFSMVSLSIQQRVKEIGVRRVLGASVGNIINLFSKDFIAVLLIAIVVALPVGYIIMKSWLRNYAYHISLSVGPFAIAAACIALVTFLLIGLQTIKAALSNPVNSLRNE</sequence>
<dbReference type="InterPro" id="IPR025857">
    <property type="entry name" value="MacB_PCD"/>
</dbReference>
<dbReference type="AlphaFoldDB" id="W0F109"/>
<evidence type="ECO:0000256" key="3">
    <source>
        <dbReference type="ARBA" id="ARBA00022692"/>
    </source>
</evidence>
<feature type="domain" description="MacB-like periplasmic core" evidence="8">
    <location>
        <begin position="20"/>
        <end position="247"/>
    </location>
</feature>
<dbReference type="EMBL" id="CP007035">
    <property type="protein sequence ID" value="AHF15036.1"/>
    <property type="molecule type" value="Genomic_DNA"/>
</dbReference>
<reference evidence="9 10" key="1">
    <citation type="submission" date="2013-12" db="EMBL/GenBank/DDBJ databases">
        <authorList>
            <consortium name="DOE Joint Genome Institute"/>
            <person name="Eisen J."/>
            <person name="Huntemann M."/>
            <person name="Han J."/>
            <person name="Chen A."/>
            <person name="Kyrpides N."/>
            <person name="Mavromatis K."/>
            <person name="Markowitz V."/>
            <person name="Palaniappan K."/>
            <person name="Ivanova N."/>
            <person name="Schaumberg A."/>
            <person name="Pati A."/>
            <person name="Liolios K."/>
            <person name="Nordberg H.P."/>
            <person name="Cantor M.N."/>
            <person name="Hua S.X."/>
            <person name="Woyke T."/>
        </authorList>
    </citation>
    <scope>NUCLEOTIDE SEQUENCE [LARGE SCALE GENOMIC DNA]</scope>
    <source>
        <strain evidence="10">DSM 19437</strain>
    </source>
</reference>
<feature type="transmembrane region" description="Helical" evidence="6">
    <location>
        <begin position="283"/>
        <end position="307"/>
    </location>
</feature>
<feature type="transmembrane region" description="Helical" evidence="6">
    <location>
        <begin position="373"/>
        <end position="401"/>
    </location>
</feature>
<feature type="transmembrane region" description="Helical" evidence="6">
    <location>
        <begin position="328"/>
        <end position="353"/>
    </location>
</feature>
<feature type="domain" description="ABC3 transporter permease C-terminal" evidence="7">
    <location>
        <begin position="682"/>
        <end position="791"/>
    </location>
</feature>
<evidence type="ECO:0000256" key="1">
    <source>
        <dbReference type="ARBA" id="ARBA00004651"/>
    </source>
</evidence>
<dbReference type="GO" id="GO:0005886">
    <property type="term" value="C:plasma membrane"/>
    <property type="evidence" value="ECO:0007669"/>
    <property type="project" value="UniProtKB-SubCell"/>
</dbReference>
<dbReference type="InterPro" id="IPR050250">
    <property type="entry name" value="Macrolide_Exporter_MacB"/>
</dbReference>
<keyword evidence="3 6" id="KW-0812">Transmembrane</keyword>
<name>W0F109_9BACT</name>
<dbReference type="InterPro" id="IPR003838">
    <property type="entry name" value="ABC3_permease_C"/>
</dbReference>
<evidence type="ECO:0000256" key="5">
    <source>
        <dbReference type="ARBA" id="ARBA00023136"/>
    </source>
</evidence>